<sequence>MVVLVYSTIVRDFNAIYCNQTRSTESKPERKTHITYKIISGSKL</sequence>
<evidence type="ECO:0000313" key="1">
    <source>
        <dbReference type="EMBL" id="JAH38159.1"/>
    </source>
</evidence>
<organism evidence="1">
    <name type="scientific">Anguilla anguilla</name>
    <name type="common">European freshwater eel</name>
    <name type="synonym">Muraena anguilla</name>
    <dbReference type="NCBI Taxonomy" id="7936"/>
    <lineage>
        <taxon>Eukaryota</taxon>
        <taxon>Metazoa</taxon>
        <taxon>Chordata</taxon>
        <taxon>Craniata</taxon>
        <taxon>Vertebrata</taxon>
        <taxon>Euteleostomi</taxon>
        <taxon>Actinopterygii</taxon>
        <taxon>Neopterygii</taxon>
        <taxon>Teleostei</taxon>
        <taxon>Anguilliformes</taxon>
        <taxon>Anguillidae</taxon>
        <taxon>Anguilla</taxon>
    </lineage>
</organism>
<accession>A0A0E9S9R9</accession>
<reference evidence="1" key="2">
    <citation type="journal article" date="2015" name="Fish Shellfish Immunol.">
        <title>Early steps in the European eel (Anguilla anguilla)-Vibrio vulnificus interaction in the gills: Role of the RtxA13 toxin.</title>
        <authorList>
            <person name="Callol A."/>
            <person name="Pajuelo D."/>
            <person name="Ebbesson L."/>
            <person name="Teles M."/>
            <person name="MacKenzie S."/>
            <person name="Amaro C."/>
        </authorList>
    </citation>
    <scope>NUCLEOTIDE SEQUENCE</scope>
</reference>
<proteinExistence type="predicted"/>
<name>A0A0E9S9R9_ANGAN</name>
<reference evidence="1" key="1">
    <citation type="submission" date="2014-11" db="EMBL/GenBank/DDBJ databases">
        <authorList>
            <person name="Amaro Gonzalez C."/>
        </authorList>
    </citation>
    <scope>NUCLEOTIDE SEQUENCE</scope>
</reference>
<dbReference type="AlphaFoldDB" id="A0A0E9S9R9"/>
<protein>
    <submittedName>
        <fullName evidence="1">Uncharacterized protein</fullName>
    </submittedName>
</protein>
<dbReference type="EMBL" id="GBXM01070418">
    <property type="protein sequence ID" value="JAH38159.1"/>
    <property type="molecule type" value="Transcribed_RNA"/>
</dbReference>